<dbReference type="InterPro" id="IPR036271">
    <property type="entry name" value="Tet_transcr_reg_TetR-rel_C_sf"/>
</dbReference>
<dbReference type="Pfam" id="PF00440">
    <property type="entry name" value="TetR_N"/>
    <property type="match status" value="1"/>
</dbReference>
<feature type="compositionally biased region" description="Low complexity" evidence="2">
    <location>
        <begin position="1"/>
        <end position="13"/>
    </location>
</feature>
<proteinExistence type="predicted"/>
<keyword evidence="5" id="KW-1185">Reference proteome</keyword>
<evidence type="ECO:0000313" key="5">
    <source>
        <dbReference type="Proteomes" id="UP001596074"/>
    </source>
</evidence>
<dbReference type="InterPro" id="IPR001647">
    <property type="entry name" value="HTH_TetR"/>
</dbReference>
<feature type="region of interest" description="Disordered" evidence="2">
    <location>
        <begin position="1"/>
        <end position="28"/>
    </location>
</feature>
<evidence type="ECO:0000256" key="1">
    <source>
        <dbReference type="ARBA" id="ARBA00023125"/>
    </source>
</evidence>
<dbReference type="SUPFAM" id="SSF48498">
    <property type="entry name" value="Tetracyclin repressor-like, C-terminal domain"/>
    <property type="match status" value="1"/>
</dbReference>
<gene>
    <name evidence="4" type="ORF">ACFPZN_40250</name>
</gene>
<dbReference type="Gene3D" id="1.10.10.60">
    <property type="entry name" value="Homeodomain-like"/>
    <property type="match status" value="1"/>
</dbReference>
<dbReference type="InterPro" id="IPR009057">
    <property type="entry name" value="Homeodomain-like_sf"/>
</dbReference>
<protein>
    <submittedName>
        <fullName evidence="4">TetR family transcriptional regulator</fullName>
    </submittedName>
</protein>
<name>A0ABW1AB61_9ACTN</name>
<organism evidence="4 5">
    <name type="scientific">Actinomadura rugatobispora</name>
    <dbReference type="NCBI Taxonomy" id="1994"/>
    <lineage>
        <taxon>Bacteria</taxon>
        <taxon>Bacillati</taxon>
        <taxon>Actinomycetota</taxon>
        <taxon>Actinomycetes</taxon>
        <taxon>Streptosporangiales</taxon>
        <taxon>Thermomonosporaceae</taxon>
        <taxon>Actinomadura</taxon>
    </lineage>
</organism>
<dbReference type="EMBL" id="JBHSON010000076">
    <property type="protein sequence ID" value="MFC5751878.1"/>
    <property type="molecule type" value="Genomic_DNA"/>
</dbReference>
<accession>A0ABW1AB61</accession>
<evidence type="ECO:0000259" key="3">
    <source>
        <dbReference type="Pfam" id="PF00440"/>
    </source>
</evidence>
<dbReference type="Gene3D" id="1.10.357.10">
    <property type="entry name" value="Tetracycline Repressor, domain 2"/>
    <property type="match status" value="1"/>
</dbReference>
<keyword evidence="1" id="KW-0238">DNA-binding</keyword>
<dbReference type="Proteomes" id="UP001596074">
    <property type="component" value="Unassembled WGS sequence"/>
</dbReference>
<feature type="domain" description="HTH tetR-type" evidence="3">
    <location>
        <begin position="33"/>
        <end position="74"/>
    </location>
</feature>
<evidence type="ECO:0000313" key="4">
    <source>
        <dbReference type="EMBL" id="MFC5751878.1"/>
    </source>
</evidence>
<comment type="caution">
    <text evidence="4">The sequence shown here is derived from an EMBL/GenBank/DDBJ whole genome shotgun (WGS) entry which is preliminary data.</text>
</comment>
<evidence type="ECO:0000256" key="2">
    <source>
        <dbReference type="SAM" id="MobiDB-lite"/>
    </source>
</evidence>
<dbReference type="SUPFAM" id="SSF46689">
    <property type="entry name" value="Homeodomain-like"/>
    <property type="match status" value="1"/>
</dbReference>
<sequence>MTEGGDAPARPAGGRSGGGSRRVGRPPRIDRAAIARAAGELPLEELTMRSVAERLGVSVAGLYHHVSGRDELLRLAAEQSGLRMTLPRDEGRHWAAWCYQWADYTRRAFVADPELLKQYIDGALGATVMADHIEAAMGLCVRQGFSEQDAFDLYELVSECALGGAISEIRDGRDAQAGEPLDLALRRVLAGRPEAAMPRVRRLLEGGSLRRAPFAERVATVLAGVAARRGEEGPEVVRQVLAAAASSPEGTRARH</sequence>
<reference evidence="5" key="1">
    <citation type="journal article" date="2019" name="Int. J. Syst. Evol. Microbiol.">
        <title>The Global Catalogue of Microorganisms (GCM) 10K type strain sequencing project: providing services to taxonomists for standard genome sequencing and annotation.</title>
        <authorList>
            <consortium name="The Broad Institute Genomics Platform"/>
            <consortium name="The Broad Institute Genome Sequencing Center for Infectious Disease"/>
            <person name="Wu L."/>
            <person name="Ma J."/>
        </authorList>
    </citation>
    <scope>NUCLEOTIDE SEQUENCE [LARGE SCALE GENOMIC DNA]</scope>
    <source>
        <strain evidence="5">KCTC 42087</strain>
    </source>
</reference>
<dbReference type="RefSeq" id="WP_378287839.1">
    <property type="nucleotide sequence ID" value="NZ_JBHSON010000076.1"/>
</dbReference>